<evidence type="ECO:0000256" key="1">
    <source>
        <dbReference type="ARBA" id="ARBA00006252"/>
    </source>
</evidence>
<dbReference type="GO" id="GO:0003955">
    <property type="term" value="F:NAD(P)H dehydrogenase (quinone) activity"/>
    <property type="evidence" value="ECO:0007669"/>
    <property type="project" value="TreeGrafter"/>
</dbReference>
<dbReference type="InterPro" id="IPR051545">
    <property type="entry name" value="NAD(P)H_dehydrogenase_qn"/>
</dbReference>
<dbReference type="PANTHER" id="PTHR10204">
    <property type="entry name" value="NAD P H OXIDOREDUCTASE-RELATED"/>
    <property type="match status" value="1"/>
</dbReference>
<dbReference type="InterPro" id="IPR029039">
    <property type="entry name" value="Flavoprotein-like_sf"/>
</dbReference>
<organism evidence="4 5">
    <name type="scientific">Chelatococcus caeni</name>
    <dbReference type="NCBI Taxonomy" id="1348468"/>
    <lineage>
        <taxon>Bacteria</taxon>
        <taxon>Pseudomonadati</taxon>
        <taxon>Pseudomonadota</taxon>
        <taxon>Alphaproteobacteria</taxon>
        <taxon>Hyphomicrobiales</taxon>
        <taxon>Chelatococcaceae</taxon>
        <taxon>Chelatococcus</taxon>
    </lineage>
</organism>
<dbReference type="AlphaFoldDB" id="A0A840CBS7"/>
<evidence type="ECO:0000313" key="5">
    <source>
        <dbReference type="Proteomes" id="UP000577362"/>
    </source>
</evidence>
<sequence length="195" mass="22100">MRILLVYCHPCAESFTAAVRDTALATLSGRGHDVRLLDLYAEGFDPVMSADERRGYHTPGTNEEPVAGHLALLRWAEGLVFVHPTWWYGPPAMLKGWLDRVFVPHATFRMPERGKTTLGTMGHIRFLAVVSTLGSPRWWWWFMGMPGRRMLLTGIGALCGLRCKRLWLGLHGMDTVTADERRRFLARVSRVLGRV</sequence>
<evidence type="ECO:0000256" key="2">
    <source>
        <dbReference type="ARBA" id="ARBA00023002"/>
    </source>
</evidence>
<name>A0A840CBS7_9HYPH</name>
<comment type="similarity">
    <text evidence="1">Belongs to the NAD(P)H dehydrogenase (quinone) family.</text>
</comment>
<comment type="caution">
    <text evidence="4">The sequence shown here is derived from an EMBL/GenBank/DDBJ whole genome shotgun (WGS) entry which is preliminary data.</text>
</comment>
<dbReference type="SUPFAM" id="SSF52218">
    <property type="entry name" value="Flavoproteins"/>
    <property type="match status" value="1"/>
</dbReference>
<dbReference type="PANTHER" id="PTHR10204:SF34">
    <property type="entry name" value="NAD(P)H DEHYDROGENASE [QUINONE] 1 ISOFORM 1"/>
    <property type="match status" value="1"/>
</dbReference>
<protein>
    <submittedName>
        <fullName evidence="4">Putative NADPH-quinone reductase</fullName>
    </submittedName>
</protein>
<dbReference type="InterPro" id="IPR003680">
    <property type="entry name" value="Flavodoxin_fold"/>
</dbReference>
<keyword evidence="5" id="KW-1185">Reference proteome</keyword>
<dbReference type="Proteomes" id="UP000577362">
    <property type="component" value="Unassembled WGS sequence"/>
</dbReference>
<dbReference type="Pfam" id="PF02525">
    <property type="entry name" value="Flavodoxin_2"/>
    <property type="match status" value="1"/>
</dbReference>
<dbReference type="GO" id="GO:0005829">
    <property type="term" value="C:cytosol"/>
    <property type="evidence" value="ECO:0007669"/>
    <property type="project" value="TreeGrafter"/>
</dbReference>
<reference evidence="4 5" key="1">
    <citation type="submission" date="2020-08" db="EMBL/GenBank/DDBJ databases">
        <title>Genomic Encyclopedia of Type Strains, Phase IV (KMG-IV): sequencing the most valuable type-strain genomes for metagenomic binning, comparative biology and taxonomic classification.</title>
        <authorList>
            <person name="Goeker M."/>
        </authorList>
    </citation>
    <scope>NUCLEOTIDE SEQUENCE [LARGE SCALE GENOMIC DNA]</scope>
    <source>
        <strain evidence="4 5">DSM 103737</strain>
    </source>
</reference>
<evidence type="ECO:0000259" key="3">
    <source>
        <dbReference type="Pfam" id="PF02525"/>
    </source>
</evidence>
<accession>A0A840CBS7</accession>
<keyword evidence="2" id="KW-0560">Oxidoreductase</keyword>
<evidence type="ECO:0000313" key="4">
    <source>
        <dbReference type="EMBL" id="MBB4019717.1"/>
    </source>
</evidence>
<feature type="domain" description="Flavodoxin-like fold" evidence="3">
    <location>
        <begin position="1"/>
        <end position="137"/>
    </location>
</feature>
<gene>
    <name evidence="4" type="ORF">GGR16_004772</name>
</gene>
<dbReference type="RefSeq" id="WP_183318556.1">
    <property type="nucleotide sequence ID" value="NZ_JACIEN010000008.1"/>
</dbReference>
<proteinExistence type="inferred from homology"/>
<dbReference type="Gene3D" id="3.40.50.360">
    <property type="match status" value="1"/>
</dbReference>
<dbReference type="EMBL" id="JACIEN010000008">
    <property type="protein sequence ID" value="MBB4019717.1"/>
    <property type="molecule type" value="Genomic_DNA"/>
</dbReference>